<dbReference type="AlphaFoldDB" id="A0AAF0BGF8"/>
<dbReference type="Gene3D" id="1.10.579.10">
    <property type="entry name" value="DNA Cyclobutane Dipyrimidine Photolyase, subunit A, domain 3"/>
    <property type="match status" value="1"/>
</dbReference>
<dbReference type="Proteomes" id="UP001179600">
    <property type="component" value="Chromosome"/>
</dbReference>
<accession>A0AAF0BGF8</accession>
<evidence type="ECO:0000256" key="10">
    <source>
        <dbReference type="RuleBase" id="RU004182"/>
    </source>
</evidence>
<keyword evidence="5 8" id="KW-0274">FAD</keyword>
<keyword evidence="4 8" id="KW-0285">Flavoprotein</keyword>
<feature type="domain" description="Photolyase/cryptochrome alpha/beta" evidence="11">
    <location>
        <begin position="1"/>
        <end position="131"/>
    </location>
</feature>
<reference evidence="12" key="1">
    <citation type="submission" date="2023-01" db="EMBL/GenBank/DDBJ databases">
        <title>Oxazolidinone resistance genes in florfenicol resistant enterococci from beef cattle and veal calves at slaughter.</title>
        <authorList>
            <person name="Biggel M."/>
        </authorList>
    </citation>
    <scope>NUCLEOTIDE SEQUENCE</scope>
    <source>
        <strain evidence="12">K204-1</strain>
    </source>
</reference>
<evidence type="ECO:0000313" key="12">
    <source>
        <dbReference type="EMBL" id="WCG21907.1"/>
    </source>
</evidence>
<feature type="binding site" evidence="8">
    <location>
        <begin position="369"/>
        <end position="371"/>
    </location>
    <ligand>
        <name>FAD</name>
        <dbReference type="ChEBI" id="CHEBI:57692"/>
    </ligand>
</feature>
<proteinExistence type="inferred from homology"/>
<dbReference type="FunFam" id="1.10.579.10:FF:000003">
    <property type="entry name" value="Deoxyribodipyrimidine photo-lyase"/>
    <property type="match status" value="1"/>
</dbReference>
<dbReference type="Gene3D" id="3.40.50.620">
    <property type="entry name" value="HUPs"/>
    <property type="match status" value="1"/>
</dbReference>
<organism evidence="12 13">
    <name type="scientific">Vagococcus lutrae</name>
    <dbReference type="NCBI Taxonomy" id="81947"/>
    <lineage>
        <taxon>Bacteria</taxon>
        <taxon>Bacillati</taxon>
        <taxon>Bacillota</taxon>
        <taxon>Bacilli</taxon>
        <taxon>Lactobacillales</taxon>
        <taxon>Enterococcaceae</taxon>
        <taxon>Vagococcus</taxon>
    </lineage>
</organism>
<name>A0AAF0BGF8_9ENTE</name>
<evidence type="ECO:0000313" key="13">
    <source>
        <dbReference type="Proteomes" id="UP001179600"/>
    </source>
</evidence>
<feature type="binding site" evidence="8">
    <location>
        <begin position="236"/>
        <end position="240"/>
    </location>
    <ligand>
        <name>FAD</name>
        <dbReference type="ChEBI" id="CHEBI:57692"/>
    </ligand>
</feature>
<dbReference type="Gene3D" id="1.25.40.80">
    <property type="match status" value="1"/>
</dbReference>
<evidence type="ECO:0000259" key="11">
    <source>
        <dbReference type="PROSITE" id="PS51645"/>
    </source>
</evidence>
<dbReference type="RefSeq" id="WP_272163035.1">
    <property type="nucleotide sequence ID" value="NZ_CP116507.1"/>
</dbReference>
<evidence type="ECO:0000256" key="8">
    <source>
        <dbReference type="PIRSR" id="PIRSR602081-1"/>
    </source>
</evidence>
<dbReference type="SUPFAM" id="SSF48173">
    <property type="entry name" value="Cryptochrome/photolyase FAD-binding domain"/>
    <property type="match status" value="1"/>
</dbReference>
<dbReference type="InterPro" id="IPR036155">
    <property type="entry name" value="Crypto/Photolyase_N_sf"/>
</dbReference>
<keyword evidence="6 10" id="KW-0157">Chromophore</keyword>
<protein>
    <recommendedName>
        <fullName evidence="3">Deoxyribodipyrimidine photo-lyase</fullName>
        <ecNumber evidence="2">4.1.99.3</ecNumber>
    </recommendedName>
</protein>
<dbReference type="InterPro" id="IPR002081">
    <property type="entry name" value="Cryptochrome/DNA_photolyase_1"/>
</dbReference>
<dbReference type="PANTHER" id="PTHR11455">
    <property type="entry name" value="CRYPTOCHROME"/>
    <property type="match status" value="1"/>
</dbReference>
<dbReference type="PANTHER" id="PTHR11455:SF9">
    <property type="entry name" value="CRYPTOCHROME CIRCADIAN CLOCK 5 ISOFORM X1"/>
    <property type="match status" value="1"/>
</dbReference>
<dbReference type="PROSITE" id="PS00691">
    <property type="entry name" value="DNA_PHOTOLYASES_1_2"/>
    <property type="match status" value="1"/>
</dbReference>
<evidence type="ECO:0000256" key="9">
    <source>
        <dbReference type="PIRSR" id="PIRSR602081-2"/>
    </source>
</evidence>
<dbReference type="InterPro" id="IPR006050">
    <property type="entry name" value="DNA_photolyase_N"/>
</dbReference>
<evidence type="ECO:0000256" key="6">
    <source>
        <dbReference type="ARBA" id="ARBA00022991"/>
    </source>
</evidence>
<comment type="catalytic activity">
    <reaction evidence="7">
        <text>cyclobutadipyrimidine (in DNA) = 2 pyrimidine residues (in DNA).</text>
        <dbReference type="EC" id="4.1.99.3"/>
    </reaction>
</comment>
<sequence>MKQVVWLREEFRLMDNQAILEAFKHKAEDEKILLFFNLNPAQFLEGTYNHDYFFQALLKFIEYLKTEGIRMHLIVGTPLEAWQQLITTYPTIETVFINEATAGNGVKRDLEVTAMLEKFGIKVKACQDRHLCGPHAVLKKDGTPYRVFTPYYRQWQAQVKRPYTQNHSVKGEKHWEDNQTLSEKGDRLLKRIVDEKKYDMSHLVGYERAADLLERFVHKVMPQYQETRDIPALFGTSGLSPYIKTGEISIRQIWQVANDAPDSLGKETFLKELAWRDFYHMIDTWFPKQRQEELKEEYQTLAWRHDEKAFKQWQEGMTGYPIIDAGMRQLATTGWMHNRLRMLTASFLTKDLLIDWRWGARHFESYLLDYDPASNTGGWQWAASTGTDAVPYFRIFNPTTQSERYDAKGTYIRRYVPELRHVPDAYIHEPAKMSRAEQQRYQCIIGEDYPAPMVNHKEARERALDFFKQS</sequence>
<dbReference type="Pfam" id="PF00875">
    <property type="entry name" value="DNA_photolyase"/>
    <property type="match status" value="1"/>
</dbReference>
<dbReference type="InterPro" id="IPR036134">
    <property type="entry name" value="Crypto/Photolyase_FAD-like_sf"/>
</dbReference>
<comment type="cofactor">
    <cofactor evidence="1">
        <name>(6R)-5,10-methylene-5,6,7,8-tetrahydrofolate</name>
        <dbReference type="ChEBI" id="CHEBI:15636"/>
    </cofactor>
</comment>
<feature type="binding site" evidence="8">
    <location>
        <position position="269"/>
    </location>
    <ligand>
        <name>FAD</name>
        <dbReference type="ChEBI" id="CHEBI:57692"/>
    </ligand>
</feature>
<dbReference type="PROSITE" id="PS51645">
    <property type="entry name" value="PHR_CRY_ALPHA_BETA"/>
    <property type="match status" value="1"/>
</dbReference>
<evidence type="ECO:0000256" key="2">
    <source>
        <dbReference type="ARBA" id="ARBA00013149"/>
    </source>
</evidence>
<feature type="site" description="Electron transfer via tryptophanyl radical" evidence="9">
    <location>
        <position position="356"/>
    </location>
</feature>
<dbReference type="GO" id="GO:0071949">
    <property type="term" value="F:FAD binding"/>
    <property type="evidence" value="ECO:0007669"/>
    <property type="project" value="TreeGrafter"/>
</dbReference>
<dbReference type="PRINTS" id="PR00147">
    <property type="entry name" value="DNAPHOTLYASE"/>
</dbReference>
<evidence type="ECO:0000256" key="7">
    <source>
        <dbReference type="ARBA" id="ARBA00033999"/>
    </source>
</evidence>
<dbReference type="InterPro" id="IPR005101">
    <property type="entry name" value="Cryptochr/Photolyase_FAD-bd"/>
</dbReference>
<evidence type="ECO:0000256" key="1">
    <source>
        <dbReference type="ARBA" id="ARBA00001932"/>
    </source>
</evidence>
<dbReference type="EMBL" id="CP116507">
    <property type="protein sequence ID" value="WCG21907.1"/>
    <property type="molecule type" value="Genomic_DNA"/>
</dbReference>
<evidence type="ECO:0000256" key="5">
    <source>
        <dbReference type="ARBA" id="ARBA00022827"/>
    </source>
</evidence>
<gene>
    <name evidence="12" type="ORF">PML95_05730</name>
</gene>
<dbReference type="InterPro" id="IPR018394">
    <property type="entry name" value="DNA_photolyase_1_CS_C"/>
</dbReference>
<evidence type="ECO:0000256" key="3">
    <source>
        <dbReference type="ARBA" id="ARBA00014046"/>
    </source>
</evidence>
<comment type="cofactor">
    <cofactor evidence="8">
        <name>FAD</name>
        <dbReference type="ChEBI" id="CHEBI:57692"/>
    </cofactor>
    <text evidence="8">Binds 1 FAD per subunit.</text>
</comment>
<dbReference type="GO" id="GO:0000719">
    <property type="term" value="P:photoreactive repair"/>
    <property type="evidence" value="ECO:0007669"/>
    <property type="project" value="UniProtKB-ARBA"/>
</dbReference>
<dbReference type="EC" id="4.1.99.3" evidence="2"/>
<feature type="site" description="Electron transfer via tryptophanyl radical" evidence="9">
    <location>
        <position position="379"/>
    </location>
</feature>
<dbReference type="SUPFAM" id="SSF52425">
    <property type="entry name" value="Cryptochrome/photolyase, N-terminal domain"/>
    <property type="match status" value="1"/>
</dbReference>
<dbReference type="InterPro" id="IPR014729">
    <property type="entry name" value="Rossmann-like_a/b/a_fold"/>
</dbReference>
<dbReference type="Pfam" id="PF03441">
    <property type="entry name" value="FAD_binding_7"/>
    <property type="match status" value="1"/>
</dbReference>
<dbReference type="GO" id="GO:0003677">
    <property type="term" value="F:DNA binding"/>
    <property type="evidence" value="ECO:0007669"/>
    <property type="project" value="TreeGrafter"/>
</dbReference>
<evidence type="ECO:0000256" key="4">
    <source>
        <dbReference type="ARBA" id="ARBA00022630"/>
    </source>
</evidence>
<feature type="site" description="Electron transfer via tryptophanyl radical" evidence="9">
    <location>
        <position position="303"/>
    </location>
</feature>
<dbReference type="PROSITE" id="PS00394">
    <property type="entry name" value="DNA_PHOTOLYASES_1_1"/>
    <property type="match status" value="1"/>
</dbReference>
<feature type="binding site" evidence="8">
    <location>
        <begin position="272"/>
        <end position="279"/>
    </location>
    <ligand>
        <name>FAD</name>
        <dbReference type="ChEBI" id="CHEBI:57692"/>
    </ligand>
</feature>
<feature type="binding site" evidence="8">
    <location>
        <position position="224"/>
    </location>
    <ligand>
        <name>FAD</name>
        <dbReference type="ChEBI" id="CHEBI:57692"/>
    </ligand>
</feature>
<comment type="similarity">
    <text evidence="10">Belongs to the DNA photolyase family.</text>
</comment>
<dbReference type="GO" id="GO:0003904">
    <property type="term" value="F:deoxyribodipyrimidine photo-lyase activity"/>
    <property type="evidence" value="ECO:0007669"/>
    <property type="project" value="UniProtKB-EC"/>
</dbReference>
<dbReference type="GO" id="GO:0009416">
    <property type="term" value="P:response to light stimulus"/>
    <property type="evidence" value="ECO:0007669"/>
    <property type="project" value="TreeGrafter"/>
</dbReference>